<evidence type="ECO:0000259" key="1">
    <source>
        <dbReference type="Pfam" id="PF04326"/>
    </source>
</evidence>
<dbReference type="PATRIC" id="fig|937775.9.peg.1193"/>
<evidence type="ECO:0000313" key="2">
    <source>
        <dbReference type="EMBL" id="EHQ35151.1"/>
    </source>
</evidence>
<dbReference type="PANTHER" id="PTHR30595">
    <property type="entry name" value="GLPR-RELATED TRANSCRIPTIONAL REPRESSOR"/>
    <property type="match status" value="1"/>
</dbReference>
<dbReference type="Gene3D" id="3.30.950.30">
    <property type="entry name" value="Schlafen, AAA domain"/>
    <property type="match status" value="1"/>
</dbReference>
<dbReference type="Pfam" id="PF04326">
    <property type="entry name" value="SLFN_AlbA_2"/>
    <property type="match status" value="1"/>
</dbReference>
<dbReference type="STRING" id="937775.Metlim_1034"/>
<evidence type="ECO:0000313" key="3">
    <source>
        <dbReference type="Proteomes" id="UP000005741"/>
    </source>
</evidence>
<sequence>MTESNRIEYKQELTESLEKEVVAFLNTSEGGVIYLGIDKAGNVFGLSDADEIQLKVKDRLRNNIRPSCLGLFDVIHELRNGKDLVRIVLAGGSEKPYYLRKYGMTEKGCFIRIGSASDPMPARMIKELFAKRVRNSIGNIRSPRQDLSFEQLRIYYQEKGFNLGDKFASNLELLTKEGGFNGVTKTKEMV</sequence>
<dbReference type="InParanoid" id="H1YZC7"/>
<dbReference type="InterPro" id="IPR007421">
    <property type="entry name" value="Schlafen_AlbA_2_dom"/>
</dbReference>
<dbReference type="Proteomes" id="UP000005741">
    <property type="component" value="Chromosome"/>
</dbReference>
<dbReference type="InterPro" id="IPR038461">
    <property type="entry name" value="Schlafen_AlbA_2_dom_sf"/>
</dbReference>
<dbReference type="PANTHER" id="PTHR30595:SF6">
    <property type="entry name" value="SCHLAFEN ALBA-2 DOMAIN-CONTAINING PROTEIN"/>
    <property type="match status" value="1"/>
</dbReference>
<proteinExistence type="predicted"/>
<dbReference type="EMBL" id="CM001436">
    <property type="protein sequence ID" value="EHQ35151.1"/>
    <property type="molecule type" value="Genomic_DNA"/>
</dbReference>
<accession>H1YZC7</accession>
<protein>
    <submittedName>
        <fullName evidence="2">AAA-4 family protein</fullName>
    </submittedName>
</protein>
<name>H1YZC7_9EURY</name>
<organism evidence="2 3">
    <name type="scientific">Methanoplanus limicola DSM 2279</name>
    <dbReference type="NCBI Taxonomy" id="937775"/>
    <lineage>
        <taxon>Archaea</taxon>
        <taxon>Methanobacteriati</taxon>
        <taxon>Methanobacteriota</taxon>
        <taxon>Stenosarchaea group</taxon>
        <taxon>Methanomicrobia</taxon>
        <taxon>Methanomicrobiales</taxon>
        <taxon>Methanomicrobiaceae</taxon>
        <taxon>Methanoplanus</taxon>
    </lineage>
</organism>
<reference evidence="2 3" key="1">
    <citation type="submission" date="2011-10" db="EMBL/GenBank/DDBJ databases">
        <title>The Improved High-Quality Draft genome of Methanoplanus limicola DSM 2279.</title>
        <authorList>
            <consortium name="US DOE Joint Genome Institute (JGI-PGF)"/>
            <person name="Lucas S."/>
            <person name="Copeland A."/>
            <person name="Lapidus A."/>
            <person name="Glavina del Rio T."/>
            <person name="Dalin E."/>
            <person name="Tice H."/>
            <person name="Bruce D."/>
            <person name="Goodwin L."/>
            <person name="Pitluck S."/>
            <person name="Peters L."/>
            <person name="Mikhailova N."/>
            <person name="Lu M."/>
            <person name="Kyrpides N."/>
            <person name="Mavromatis K."/>
            <person name="Ivanova N."/>
            <person name="Markowitz V."/>
            <person name="Cheng J.-F."/>
            <person name="Hugenholtz P."/>
            <person name="Woyke T."/>
            <person name="Wu D."/>
            <person name="Wirth R."/>
            <person name="Brambilla E.-M."/>
            <person name="Klenk H.-P."/>
            <person name="Eisen J.A."/>
        </authorList>
    </citation>
    <scope>NUCLEOTIDE SEQUENCE [LARGE SCALE GENOMIC DNA]</scope>
    <source>
        <strain evidence="2 3">DSM 2279</strain>
    </source>
</reference>
<dbReference type="AlphaFoldDB" id="H1YZC7"/>
<dbReference type="HOGENOM" id="CLU_122698_0_0_2"/>
<keyword evidence="3" id="KW-1185">Reference proteome</keyword>
<feature type="domain" description="Schlafen AlbA-2" evidence="1">
    <location>
        <begin position="3"/>
        <end position="120"/>
    </location>
</feature>
<gene>
    <name evidence="2" type="ORF">Metlim_1034</name>
</gene>